<dbReference type="OrthoDB" id="427518at2759"/>
<gene>
    <name evidence="8" type="ORF">N7498_002607</name>
</gene>
<dbReference type="GO" id="GO:0072330">
    <property type="term" value="P:monocarboxylic acid biosynthetic process"/>
    <property type="evidence" value="ECO:0007669"/>
    <property type="project" value="UniProtKB-ARBA"/>
</dbReference>
<dbReference type="AlphaFoldDB" id="A0A9W9TC37"/>
<proteinExistence type="predicted"/>
<organism evidence="8 9">
    <name type="scientific">Penicillium cinerascens</name>
    <dbReference type="NCBI Taxonomy" id="70096"/>
    <lineage>
        <taxon>Eukaryota</taxon>
        <taxon>Fungi</taxon>
        <taxon>Dikarya</taxon>
        <taxon>Ascomycota</taxon>
        <taxon>Pezizomycotina</taxon>
        <taxon>Eurotiomycetes</taxon>
        <taxon>Eurotiomycetidae</taxon>
        <taxon>Eurotiales</taxon>
        <taxon>Aspergillaceae</taxon>
        <taxon>Penicillium</taxon>
    </lineage>
</organism>
<keyword evidence="9" id="KW-1185">Reference proteome</keyword>
<feature type="region of interest" description="Disordered" evidence="7">
    <location>
        <begin position="293"/>
        <end position="356"/>
    </location>
</feature>
<dbReference type="InterPro" id="IPR029058">
    <property type="entry name" value="AB_hydrolase_fold"/>
</dbReference>
<evidence type="ECO:0000256" key="2">
    <source>
        <dbReference type="ARBA" id="ARBA00004240"/>
    </source>
</evidence>
<accession>A0A9W9TC37</accession>
<evidence type="ECO:0000256" key="3">
    <source>
        <dbReference type="ARBA" id="ARBA00004370"/>
    </source>
</evidence>
<dbReference type="GO" id="GO:0005783">
    <property type="term" value="C:endoplasmic reticulum"/>
    <property type="evidence" value="ECO:0007669"/>
    <property type="project" value="UniProtKB-SubCell"/>
</dbReference>
<dbReference type="EMBL" id="JAPQKR010000005">
    <property type="protein sequence ID" value="KAJ5216200.1"/>
    <property type="molecule type" value="Genomic_DNA"/>
</dbReference>
<evidence type="ECO:0000313" key="9">
    <source>
        <dbReference type="Proteomes" id="UP001150904"/>
    </source>
</evidence>
<dbReference type="PANTHER" id="PTHR48182">
    <property type="entry name" value="PROTEIN SERAC1"/>
    <property type="match status" value="1"/>
</dbReference>
<evidence type="ECO:0000256" key="1">
    <source>
        <dbReference type="ARBA" id="ARBA00004173"/>
    </source>
</evidence>
<comment type="subcellular location">
    <subcellularLocation>
        <location evidence="2">Endoplasmic reticulum</location>
    </subcellularLocation>
    <subcellularLocation>
        <location evidence="3">Membrane</location>
    </subcellularLocation>
    <subcellularLocation>
        <location evidence="1">Mitochondrion</location>
    </subcellularLocation>
</comment>
<keyword evidence="5" id="KW-0496">Mitochondrion</keyword>
<evidence type="ECO:0000256" key="4">
    <source>
        <dbReference type="ARBA" id="ARBA00022824"/>
    </source>
</evidence>
<reference evidence="8" key="2">
    <citation type="journal article" date="2023" name="IMA Fungus">
        <title>Comparative genomic study of the Penicillium genus elucidates a diverse pangenome and 15 lateral gene transfer events.</title>
        <authorList>
            <person name="Petersen C."/>
            <person name="Sorensen T."/>
            <person name="Nielsen M.R."/>
            <person name="Sondergaard T.E."/>
            <person name="Sorensen J.L."/>
            <person name="Fitzpatrick D.A."/>
            <person name="Frisvad J.C."/>
            <person name="Nielsen K.L."/>
        </authorList>
    </citation>
    <scope>NUCLEOTIDE SEQUENCE</scope>
    <source>
        <strain evidence="8">IBT 15544</strain>
    </source>
</reference>
<dbReference type="SUPFAM" id="SSF53474">
    <property type="entry name" value="alpha/beta-Hydrolases"/>
    <property type="match status" value="1"/>
</dbReference>
<protein>
    <recommendedName>
        <fullName evidence="10">DUF676 domain-containing protein</fullName>
    </recommendedName>
</protein>
<dbReference type="Gene3D" id="3.40.50.1820">
    <property type="entry name" value="alpha/beta hydrolase"/>
    <property type="match status" value="1"/>
</dbReference>
<feature type="compositionally biased region" description="Polar residues" evidence="7">
    <location>
        <begin position="311"/>
        <end position="328"/>
    </location>
</feature>
<keyword evidence="6" id="KW-0472">Membrane</keyword>
<reference evidence="8" key="1">
    <citation type="submission" date="2022-12" db="EMBL/GenBank/DDBJ databases">
        <authorList>
            <person name="Petersen C."/>
        </authorList>
    </citation>
    <scope>NUCLEOTIDE SEQUENCE</scope>
    <source>
        <strain evidence="8">IBT 15544</strain>
    </source>
</reference>
<evidence type="ECO:0000256" key="6">
    <source>
        <dbReference type="ARBA" id="ARBA00023136"/>
    </source>
</evidence>
<dbReference type="Proteomes" id="UP001150904">
    <property type="component" value="Unassembled WGS sequence"/>
</dbReference>
<evidence type="ECO:0000256" key="7">
    <source>
        <dbReference type="SAM" id="MobiDB-lite"/>
    </source>
</evidence>
<dbReference type="InterPro" id="IPR052374">
    <property type="entry name" value="SERAC1"/>
</dbReference>
<dbReference type="GO" id="GO:0005739">
    <property type="term" value="C:mitochondrion"/>
    <property type="evidence" value="ECO:0007669"/>
    <property type="project" value="UniProtKB-SubCell"/>
</dbReference>
<dbReference type="GeneID" id="83176970"/>
<dbReference type="RefSeq" id="XP_058312013.1">
    <property type="nucleotide sequence ID" value="XM_058449669.1"/>
</dbReference>
<evidence type="ECO:0000313" key="8">
    <source>
        <dbReference type="EMBL" id="KAJ5216200.1"/>
    </source>
</evidence>
<evidence type="ECO:0008006" key="10">
    <source>
        <dbReference type="Google" id="ProtNLM"/>
    </source>
</evidence>
<dbReference type="GO" id="GO:0017000">
    <property type="term" value="P:antibiotic biosynthetic process"/>
    <property type="evidence" value="ECO:0007669"/>
    <property type="project" value="UniProtKB-ARBA"/>
</dbReference>
<sequence>MPFFMRAKMKRFLRRRRRRVPDTDQDTIPDDLSRKTFPTGIKPLCSPENVTIDIVFVHGLTGDRDATWTARDATEPWPKKPPPVHTSDSPLSQSLIANHAWNLLTSLSSYRDNDGTNERPVIFVCHSLGGLVCEDALFKSRQRSEHRLQNIARCTRGIIFLGTPHHGAGLAKWAEVVSKSIGLIKQTNSDIVDVLKRDSEVLARIQDGFHTMIKARSVAEPPPIEVTCFYEELPVLGIGFVVPQDSAILPGYVPIGIHSNHMNMARFTNVEDPGFMAVCGELRRWIRDAQGNTRRHANSPLDEQPGVANQYGDNSRQYTLLGSGTQKNTEGHYFKAKGDQNFGMIPPKESTDTKVA</sequence>
<dbReference type="GO" id="GO:0016020">
    <property type="term" value="C:membrane"/>
    <property type="evidence" value="ECO:0007669"/>
    <property type="project" value="UniProtKB-SubCell"/>
</dbReference>
<feature type="compositionally biased region" description="Basic and acidic residues" evidence="7">
    <location>
        <begin position="329"/>
        <end position="338"/>
    </location>
</feature>
<evidence type="ECO:0000256" key="5">
    <source>
        <dbReference type="ARBA" id="ARBA00023128"/>
    </source>
</evidence>
<dbReference type="PANTHER" id="PTHR48182:SF2">
    <property type="entry name" value="PROTEIN SERAC1"/>
    <property type="match status" value="1"/>
</dbReference>
<comment type="caution">
    <text evidence="8">The sequence shown here is derived from an EMBL/GenBank/DDBJ whole genome shotgun (WGS) entry which is preliminary data.</text>
</comment>
<keyword evidence="4" id="KW-0256">Endoplasmic reticulum</keyword>
<name>A0A9W9TC37_9EURO</name>